<proteinExistence type="predicted"/>
<comment type="caution">
    <text evidence="1">The sequence shown here is derived from an EMBL/GenBank/DDBJ whole genome shotgun (WGS) entry which is preliminary data.</text>
</comment>
<dbReference type="RefSeq" id="WP_135951566.1">
    <property type="nucleotide sequence ID" value="NZ_CAOOJZ010000098.1"/>
</dbReference>
<dbReference type="Proteomes" id="UP000310760">
    <property type="component" value="Unassembled WGS sequence"/>
</dbReference>
<gene>
    <name evidence="1" type="ORF">E5339_10400</name>
</gene>
<sequence>MKTTFTLILVACALLTGCKSTTTPLTQEEEKLVGKYYFSETKDLEKMVEGMSATFLMEGYTEYNSDRTCENEGTVKIVMVSKNIKEVIINVQYQFSSEGNWKIENGELMEVMNPESFRFELSKSDAKSEAAKKAVKVLERASEMIASLIKDSMMKSENAKIIELTDTKLVMEQDGQQYTATKVK</sequence>
<name>A0A4S2FMU6_9BACT</name>
<organism evidence="1 2">
    <name type="scientific">Phocaeicola sartorii</name>
    <dbReference type="NCBI Taxonomy" id="671267"/>
    <lineage>
        <taxon>Bacteria</taxon>
        <taxon>Pseudomonadati</taxon>
        <taxon>Bacteroidota</taxon>
        <taxon>Bacteroidia</taxon>
        <taxon>Bacteroidales</taxon>
        <taxon>Bacteroidaceae</taxon>
        <taxon>Phocaeicola</taxon>
    </lineage>
</organism>
<accession>A0A4S2FMU6</accession>
<dbReference type="PROSITE" id="PS51257">
    <property type="entry name" value="PROKAR_LIPOPROTEIN"/>
    <property type="match status" value="1"/>
</dbReference>
<evidence type="ECO:0000313" key="2">
    <source>
        <dbReference type="Proteomes" id="UP000310760"/>
    </source>
</evidence>
<evidence type="ECO:0000313" key="1">
    <source>
        <dbReference type="EMBL" id="TGY70308.1"/>
    </source>
</evidence>
<dbReference type="EMBL" id="SRYJ01000020">
    <property type="protein sequence ID" value="TGY70308.1"/>
    <property type="molecule type" value="Genomic_DNA"/>
</dbReference>
<protein>
    <submittedName>
        <fullName evidence="1">Uncharacterized protein</fullName>
    </submittedName>
</protein>
<dbReference type="AlphaFoldDB" id="A0A4S2FMU6"/>
<reference evidence="1 2" key="1">
    <citation type="submission" date="2019-04" db="EMBL/GenBank/DDBJ databases">
        <title>Microbes associate with the intestines of laboratory mice.</title>
        <authorList>
            <person name="Navarre W."/>
            <person name="Wong E."/>
            <person name="Huang K."/>
            <person name="Tropini C."/>
            <person name="Ng K."/>
            <person name="Yu B."/>
        </authorList>
    </citation>
    <scope>NUCLEOTIDE SEQUENCE [LARGE SCALE GENOMIC DNA]</scope>
    <source>
        <strain evidence="1 2">NM22_B1</strain>
    </source>
</reference>